<keyword evidence="2" id="KW-1185">Reference proteome</keyword>
<comment type="caution">
    <text evidence="1">The sequence shown here is derived from an EMBL/GenBank/DDBJ whole genome shotgun (WGS) entry which is preliminary data.</text>
</comment>
<protein>
    <submittedName>
        <fullName evidence="1">Uncharacterized protein</fullName>
    </submittedName>
</protein>
<dbReference type="AlphaFoldDB" id="A0A1V9FCK4"/>
<evidence type="ECO:0000313" key="1">
    <source>
        <dbReference type="EMBL" id="OQP55906.1"/>
    </source>
</evidence>
<organism evidence="1 2">
    <name type="scientific">Niastella yeongjuensis</name>
    <dbReference type="NCBI Taxonomy" id="354355"/>
    <lineage>
        <taxon>Bacteria</taxon>
        <taxon>Pseudomonadati</taxon>
        <taxon>Bacteroidota</taxon>
        <taxon>Chitinophagia</taxon>
        <taxon>Chitinophagales</taxon>
        <taxon>Chitinophagaceae</taxon>
        <taxon>Niastella</taxon>
    </lineage>
</organism>
<dbReference type="STRING" id="354355.SAMN05660816_05043"/>
<sequence>MRRRDFLYNTGLLIPALLAAPAQLLATQKTIKTNLLVIQPATGAFNLPVQGQILKASQISQLEYSREGFLVTTRDNTLLQVPKIIMHASMLSNIQPSSLEINTGQQSFQLNWAAAKAQHKIIPEVWCLQTRQFTDSKTILTRKKHALICLSEA</sequence>
<proteinExistence type="predicted"/>
<reference evidence="2" key="1">
    <citation type="submission" date="2016-04" db="EMBL/GenBank/DDBJ databases">
        <authorList>
            <person name="Chen L."/>
            <person name="Zhuang W."/>
            <person name="Wang G."/>
        </authorList>
    </citation>
    <scope>NUCLEOTIDE SEQUENCE [LARGE SCALE GENOMIC DNA]</scope>
    <source>
        <strain evidence="2">17621</strain>
    </source>
</reference>
<evidence type="ECO:0000313" key="2">
    <source>
        <dbReference type="Proteomes" id="UP000192610"/>
    </source>
</evidence>
<accession>A0A1V9FCK4</accession>
<gene>
    <name evidence="1" type="ORF">A4H97_20155</name>
</gene>
<name>A0A1V9FCK4_9BACT</name>
<dbReference type="EMBL" id="LVXG01000002">
    <property type="protein sequence ID" value="OQP55906.1"/>
    <property type="molecule type" value="Genomic_DNA"/>
</dbReference>
<dbReference type="Proteomes" id="UP000192610">
    <property type="component" value="Unassembled WGS sequence"/>
</dbReference>